<evidence type="ECO:0000256" key="10">
    <source>
        <dbReference type="ARBA" id="ARBA00052219"/>
    </source>
</evidence>
<feature type="binding site" evidence="12">
    <location>
        <position position="556"/>
    </location>
    <ligand>
        <name>NADP(+)</name>
        <dbReference type="ChEBI" id="CHEBI:58349"/>
    </ligand>
</feature>
<reference evidence="16" key="1">
    <citation type="submission" date="2016-10" db="EMBL/GenBank/DDBJ databases">
        <authorList>
            <person name="Varghese N."/>
            <person name="Submissions S."/>
        </authorList>
    </citation>
    <scope>NUCLEOTIDE SEQUENCE [LARGE SCALE GENOMIC DNA]</scope>
    <source>
        <strain evidence="16">DSM 23317</strain>
    </source>
</reference>
<dbReference type="SUPFAM" id="SSF52218">
    <property type="entry name" value="Flavoproteins"/>
    <property type="match status" value="1"/>
</dbReference>
<comment type="subunit">
    <text evidence="11">Alpha(8)-beta(8). The alpha component is a flavoprotein, the beta component is a hemoprotein.</text>
</comment>
<keyword evidence="3 11" id="KW-0285">Flavoprotein</keyword>
<dbReference type="GO" id="GO:0005829">
    <property type="term" value="C:cytosol"/>
    <property type="evidence" value="ECO:0007669"/>
    <property type="project" value="TreeGrafter"/>
</dbReference>
<dbReference type="GO" id="GO:0004783">
    <property type="term" value="F:sulfite reductase (NADPH) activity"/>
    <property type="evidence" value="ECO:0007669"/>
    <property type="project" value="UniProtKB-EC"/>
</dbReference>
<dbReference type="InterPro" id="IPR008254">
    <property type="entry name" value="Flavodoxin/NO_synth"/>
</dbReference>
<dbReference type="GO" id="GO:0019344">
    <property type="term" value="P:cysteine biosynthetic process"/>
    <property type="evidence" value="ECO:0007669"/>
    <property type="project" value="UniProtKB-KW"/>
</dbReference>
<dbReference type="PIRSF" id="PIRSF000207">
    <property type="entry name" value="SiR-FP_CysJ"/>
    <property type="match status" value="1"/>
</dbReference>
<sequence length="594" mass="64945">MQLLELQQGAGGLSQEQLTQLQQLARGLSPVQLAWVSGYLAAFANQGAALPSAEVVPASSSPLTILYGSQTGNSRSLASALAQQAQSQGLTVKLVSMADYKPRQLKEEQQLLVLVSTHGEGDPPDDAMALHKFLHSTRAPKLPQLSYSVLALGDSSYDNFCQTGLEFDERLQQLGAQRLLDRADCDVDFEETAAQWQAQVLERLAAASPAAGTAVAAAPVAQAGNYSRSTPFESPLLVSQKITGRGSVKDTRHVELSLEGSGLTYQPGDALGVWMGNDPELVEALLRLLALEGDQQVQVKDQTLSLRQALTEHYELTLLHPALVGAWAEFSGNEALAATAADREQLKTFIQQHQLIDLAQRYPASVEATALLSALRKLTPRLYSIASSQAEVEEEVHLTVALVEEERDGHARQGTVSGAFAHRLQEGDGVRVYVEANDNFRLPSDDTTPVIMIGPGTGIAPFRAFLQERDARGAQGDNWLFFGNPTFTEDFLYQVEWQGYVKSGLLTRISLAFSRDQQHKIYVQDRIREQGQELYQWLQRGAHLYLCGDANRMAVDVDQALADVVAQHGGLSADAARDYLSELRSSKRYQKDVY</sequence>
<dbReference type="SUPFAM" id="SSF63380">
    <property type="entry name" value="Riboflavin synthase domain-like"/>
    <property type="match status" value="1"/>
</dbReference>
<dbReference type="Gene3D" id="2.40.30.10">
    <property type="entry name" value="Translation factors"/>
    <property type="match status" value="1"/>
</dbReference>
<evidence type="ECO:0000256" key="1">
    <source>
        <dbReference type="ARBA" id="ARBA00022448"/>
    </source>
</evidence>
<gene>
    <name evidence="15" type="ORF">SAMN04488540_102334</name>
</gene>
<dbReference type="GO" id="GO:0070814">
    <property type="term" value="P:hydrogen sulfide biosynthetic process"/>
    <property type="evidence" value="ECO:0007669"/>
    <property type="project" value="UniProtKB-UniPathway"/>
</dbReference>
<evidence type="ECO:0000256" key="7">
    <source>
        <dbReference type="ARBA" id="ARBA00022982"/>
    </source>
</evidence>
<dbReference type="PROSITE" id="PS50902">
    <property type="entry name" value="FLAVODOXIN_LIKE"/>
    <property type="match status" value="1"/>
</dbReference>
<dbReference type="GO" id="GO:0050660">
    <property type="term" value="F:flavin adenine dinucleotide binding"/>
    <property type="evidence" value="ECO:0007669"/>
    <property type="project" value="InterPro"/>
</dbReference>
<dbReference type="Proteomes" id="UP000199527">
    <property type="component" value="Unassembled WGS sequence"/>
</dbReference>
<feature type="binding site" evidence="12">
    <location>
        <begin position="152"/>
        <end position="161"/>
    </location>
    <ligand>
        <name>FMN</name>
        <dbReference type="ChEBI" id="CHEBI:58210"/>
    </ligand>
</feature>
<evidence type="ECO:0000256" key="5">
    <source>
        <dbReference type="ARBA" id="ARBA00022827"/>
    </source>
</evidence>
<evidence type="ECO:0000259" key="14">
    <source>
        <dbReference type="PROSITE" id="PS51384"/>
    </source>
</evidence>
<dbReference type="OrthoDB" id="9816402at2"/>
<evidence type="ECO:0000256" key="9">
    <source>
        <dbReference type="ARBA" id="ARBA00023192"/>
    </source>
</evidence>
<keyword evidence="8 11" id="KW-0560">Oxidoreductase</keyword>
<feature type="binding site" evidence="12">
    <location>
        <begin position="399"/>
        <end position="401"/>
    </location>
    <ligand>
        <name>FAD</name>
        <dbReference type="ChEBI" id="CHEBI:57692"/>
    </ligand>
</feature>
<comment type="cofactor">
    <cofactor evidence="11 12">
        <name>FMN</name>
        <dbReference type="ChEBI" id="CHEBI:58210"/>
    </cofactor>
    <text evidence="11 12">Binds 1 FMN per subunit.</text>
</comment>
<keyword evidence="5 11" id="KW-0274">FAD</keyword>
<feature type="domain" description="FAD-binding FR-type" evidence="14">
    <location>
        <begin position="229"/>
        <end position="443"/>
    </location>
</feature>
<dbReference type="InterPro" id="IPR001433">
    <property type="entry name" value="OxRdtase_FAD/NAD-bd"/>
</dbReference>
<feature type="binding site" evidence="12">
    <location>
        <begin position="414"/>
        <end position="417"/>
    </location>
    <ligand>
        <name>FAD</name>
        <dbReference type="ChEBI" id="CHEBI:57692"/>
    </ligand>
</feature>
<evidence type="ECO:0000256" key="6">
    <source>
        <dbReference type="ARBA" id="ARBA00022857"/>
    </source>
</evidence>
<evidence type="ECO:0000313" key="15">
    <source>
        <dbReference type="EMBL" id="SDI65469.1"/>
    </source>
</evidence>
<comment type="catalytic activity">
    <reaction evidence="10 11">
        <text>hydrogen sulfide + 3 NADP(+) + 3 H2O = sulfite + 3 NADPH + 4 H(+)</text>
        <dbReference type="Rhea" id="RHEA:13801"/>
        <dbReference type="ChEBI" id="CHEBI:15377"/>
        <dbReference type="ChEBI" id="CHEBI:15378"/>
        <dbReference type="ChEBI" id="CHEBI:17359"/>
        <dbReference type="ChEBI" id="CHEBI:29919"/>
        <dbReference type="ChEBI" id="CHEBI:57783"/>
        <dbReference type="ChEBI" id="CHEBI:58349"/>
        <dbReference type="EC" id="1.8.1.2"/>
    </reaction>
</comment>
<dbReference type="NCBIfam" id="TIGR01931">
    <property type="entry name" value="cysJ"/>
    <property type="match status" value="1"/>
</dbReference>
<dbReference type="InterPro" id="IPR010199">
    <property type="entry name" value="CysJ"/>
</dbReference>
<evidence type="ECO:0000256" key="12">
    <source>
        <dbReference type="PIRSR" id="PIRSR000207-1"/>
    </source>
</evidence>
<feature type="binding site" evidence="12">
    <location>
        <begin position="520"/>
        <end position="524"/>
    </location>
    <ligand>
        <name>NADP(+)</name>
        <dbReference type="ChEBI" id="CHEBI:58349"/>
    </ligand>
</feature>
<keyword evidence="16" id="KW-1185">Reference proteome</keyword>
<evidence type="ECO:0000256" key="4">
    <source>
        <dbReference type="ARBA" id="ARBA00022643"/>
    </source>
</evidence>
<evidence type="ECO:0000256" key="2">
    <source>
        <dbReference type="ARBA" id="ARBA00022605"/>
    </source>
</evidence>
<dbReference type="InterPro" id="IPR029039">
    <property type="entry name" value="Flavoprotein-like_sf"/>
</dbReference>
<keyword evidence="1 11" id="KW-0813">Transport</keyword>
<evidence type="ECO:0000259" key="13">
    <source>
        <dbReference type="PROSITE" id="PS50902"/>
    </source>
</evidence>
<dbReference type="InterPro" id="IPR001094">
    <property type="entry name" value="Flavdoxin-like"/>
</dbReference>
<organism evidence="15 16">
    <name type="scientific">Ferrimonas sediminum</name>
    <dbReference type="NCBI Taxonomy" id="718193"/>
    <lineage>
        <taxon>Bacteria</taxon>
        <taxon>Pseudomonadati</taxon>
        <taxon>Pseudomonadota</taxon>
        <taxon>Gammaproteobacteria</taxon>
        <taxon>Alteromonadales</taxon>
        <taxon>Ferrimonadaceae</taxon>
        <taxon>Ferrimonas</taxon>
    </lineage>
</organism>
<feature type="binding site" evidence="12">
    <location>
        <position position="317"/>
    </location>
    <ligand>
        <name>FAD</name>
        <dbReference type="ChEBI" id="CHEBI:57692"/>
    </ligand>
</feature>
<dbReference type="EC" id="1.8.1.2" evidence="11"/>
<proteinExistence type="predicted"/>
<comment type="function">
    <text evidence="11">Component of the sulfite reductase complex that catalyzes the 6-electron reduction of sulfite to sulfide. This is one of several activities required for the biosynthesis of L-cysteine from sulfate. The flavoprotein component catalyzes the electron flow from NADPH -&gt; FAD -&gt; FMN to the hemoprotein component.</text>
</comment>
<dbReference type="PANTHER" id="PTHR19384">
    <property type="entry name" value="NITRIC OXIDE SYNTHASE-RELATED"/>
    <property type="match status" value="1"/>
</dbReference>
<evidence type="ECO:0000256" key="8">
    <source>
        <dbReference type="ARBA" id="ARBA00023002"/>
    </source>
</evidence>
<dbReference type="EMBL" id="FNEM01000002">
    <property type="protein sequence ID" value="SDI65469.1"/>
    <property type="molecule type" value="Genomic_DNA"/>
</dbReference>
<evidence type="ECO:0000313" key="16">
    <source>
        <dbReference type="Proteomes" id="UP000199527"/>
    </source>
</evidence>
<dbReference type="PANTHER" id="PTHR19384:SF128">
    <property type="entry name" value="NADPH OXIDOREDUCTASE A"/>
    <property type="match status" value="1"/>
</dbReference>
<dbReference type="InterPro" id="IPR039261">
    <property type="entry name" value="FNR_nucleotide-bd"/>
</dbReference>
<dbReference type="InterPro" id="IPR017927">
    <property type="entry name" value="FAD-bd_FR_type"/>
</dbReference>
<dbReference type="InterPro" id="IPR017938">
    <property type="entry name" value="Riboflavin_synthase-like_b-brl"/>
</dbReference>
<comment type="cofactor">
    <cofactor evidence="11 12">
        <name>FAD</name>
        <dbReference type="ChEBI" id="CHEBI:57692"/>
    </cofactor>
    <text evidence="11 12">Binds 1 FAD per subunit.</text>
</comment>
<evidence type="ECO:0000256" key="3">
    <source>
        <dbReference type="ARBA" id="ARBA00022630"/>
    </source>
</evidence>
<keyword evidence="7 11" id="KW-0249">Electron transport</keyword>
<accession>A0A1G8MC23</accession>
<dbReference type="CDD" id="cd06199">
    <property type="entry name" value="SiR"/>
    <property type="match status" value="1"/>
</dbReference>
<dbReference type="InterPro" id="IPR001709">
    <property type="entry name" value="Flavoprot_Pyr_Nucl_cyt_Rdtase"/>
</dbReference>
<feature type="binding site" evidence="12">
    <location>
        <begin position="116"/>
        <end position="119"/>
    </location>
    <ligand>
        <name>FMN</name>
        <dbReference type="ChEBI" id="CHEBI:58210"/>
    </ligand>
</feature>
<dbReference type="Gene3D" id="1.20.990.10">
    <property type="entry name" value="NADPH-cytochrome p450 Reductase, Chain A, domain 3"/>
    <property type="match status" value="1"/>
</dbReference>
<feature type="binding site" evidence="12">
    <location>
        <begin position="381"/>
        <end position="384"/>
    </location>
    <ligand>
        <name>FAD</name>
        <dbReference type="ChEBI" id="CHEBI:57692"/>
    </ligand>
</feature>
<name>A0A1G8MC23_9GAMM</name>
<keyword evidence="2 11" id="KW-0028">Amino-acid biosynthesis</keyword>
<dbReference type="InterPro" id="IPR003097">
    <property type="entry name" value="CysJ-like_FAD-binding"/>
</dbReference>
<protein>
    <recommendedName>
        <fullName evidence="11">Sulfite reductase [NADPH] flavoprotein alpha-component</fullName>
        <shortName evidence="11">SiR-FP</shortName>
        <ecNumber evidence="11">1.8.1.2</ecNumber>
    </recommendedName>
</protein>
<dbReference type="Pfam" id="PF00258">
    <property type="entry name" value="Flavodoxin_1"/>
    <property type="match status" value="1"/>
</dbReference>
<keyword evidence="6 11" id="KW-0521">NADP</keyword>
<evidence type="ECO:0000256" key="11">
    <source>
        <dbReference type="PIRNR" id="PIRNR000207"/>
    </source>
</evidence>
<comment type="pathway">
    <text evidence="11">Sulfur metabolism; hydrogen sulfide biosynthesis; hydrogen sulfide from sulfite (NADPH route): step 1/1.</text>
</comment>
<dbReference type="RefSeq" id="WP_090362400.1">
    <property type="nucleotide sequence ID" value="NZ_FNEM01000002.1"/>
</dbReference>
<dbReference type="PRINTS" id="PR00369">
    <property type="entry name" value="FLAVODOXIN"/>
</dbReference>
<feature type="binding site" evidence="12">
    <location>
        <position position="594"/>
    </location>
    <ligand>
        <name>FAD</name>
        <dbReference type="ChEBI" id="CHEBI:57692"/>
    </ligand>
</feature>
<dbReference type="UniPathway" id="UPA00140">
    <property type="reaction ID" value="UER00207"/>
</dbReference>
<feature type="domain" description="Flavodoxin-like" evidence="13">
    <location>
        <begin position="63"/>
        <end position="201"/>
    </location>
</feature>
<keyword evidence="9 11" id="KW-0198">Cysteine biosynthesis</keyword>
<keyword evidence="4 11" id="KW-0288">FMN</keyword>
<dbReference type="AlphaFoldDB" id="A0A1G8MC23"/>
<dbReference type="GO" id="GO:0010181">
    <property type="term" value="F:FMN binding"/>
    <property type="evidence" value="ECO:0007669"/>
    <property type="project" value="InterPro"/>
</dbReference>
<dbReference type="SUPFAM" id="SSF52343">
    <property type="entry name" value="Ferredoxin reductase-like, C-terminal NADP-linked domain"/>
    <property type="match status" value="1"/>
</dbReference>
<dbReference type="PRINTS" id="PR00371">
    <property type="entry name" value="FPNCR"/>
</dbReference>
<feature type="binding site" evidence="12">
    <location>
        <begin position="514"/>
        <end position="515"/>
    </location>
    <ligand>
        <name>NADP(+)</name>
        <dbReference type="ChEBI" id="CHEBI:58349"/>
    </ligand>
</feature>
<dbReference type="Pfam" id="PF00175">
    <property type="entry name" value="NAD_binding_1"/>
    <property type="match status" value="1"/>
</dbReference>
<dbReference type="PROSITE" id="PS51384">
    <property type="entry name" value="FAD_FR"/>
    <property type="match status" value="1"/>
</dbReference>
<dbReference type="FunFam" id="3.40.50.80:FF:000001">
    <property type="entry name" value="NADPH--cytochrome P450 reductase 1"/>
    <property type="match status" value="1"/>
</dbReference>
<dbReference type="InterPro" id="IPR023173">
    <property type="entry name" value="NADPH_Cyt_P450_Rdtase_alpha"/>
</dbReference>
<dbReference type="Gene3D" id="3.40.50.360">
    <property type="match status" value="1"/>
</dbReference>
<dbReference type="Pfam" id="PF00667">
    <property type="entry name" value="FAD_binding_1"/>
    <property type="match status" value="1"/>
</dbReference>
<dbReference type="Gene3D" id="3.40.50.80">
    <property type="entry name" value="Nucleotide-binding domain of ferredoxin-NADP reductase (FNR) module"/>
    <property type="match status" value="1"/>
</dbReference>